<evidence type="ECO:0000313" key="10">
    <source>
        <dbReference type="EMBL" id="MBB5045902.1"/>
    </source>
</evidence>
<organism evidence="10 11">
    <name type="scientific">Rhodopseudomonas rhenobacensis</name>
    <dbReference type="NCBI Taxonomy" id="87461"/>
    <lineage>
        <taxon>Bacteria</taxon>
        <taxon>Pseudomonadati</taxon>
        <taxon>Pseudomonadota</taxon>
        <taxon>Alphaproteobacteria</taxon>
        <taxon>Hyphomicrobiales</taxon>
        <taxon>Nitrobacteraceae</taxon>
        <taxon>Rhodopseudomonas</taxon>
    </lineage>
</organism>
<keyword evidence="2" id="KW-1003">Cell membrane</keyword>
<feature type="transmembrane region" description="Helical" evidence="8">
    <location>
        <begin position="137"/>
        <end position="158"/>
    </location>
</feature>
<comment type="caution">
    <text evidence="10">The sequence shown here is derived from an EMBL/GenBank/DDBJ whole genome shotgun (WGS) entry which is preliminary data.</text>
</comment>
<dbReference type="GO" id="GO:0015744">
    <property type="term" value="P:succinate transport"/>
    <property type="evidence" value="ECO:0007669"/>
    <property type="project" value="TreeGrafter"/>
</dbReference>
<dbReference type="PANTHER" id="PTHR34390:SF1">
    <property type="entry name" value="SUCCINATE TRANSPORTER SUBUNIT YJJB-RELATED"/>
    <property type="match status" value="1"/>
</dbReference>
<keyword evidence="4 8" id="KW-0812">Transmembrane</keyword>
<dbReference type="PANTHER" id="PTHR34390">
    <property type="entry name" value="UPF0442 PROTEIN YJJB-RELATED"/>
    <property type="match status" value="1"/>
</dbReference>
<evidence type="ECO:0000259" key="9">
    <source>
        <dbReference type="Pfam" id="PF12821"/>
    </source>
</evidence>
<accession>A0A7W8DXM6</accession>
<sequence length="163" mass="16453">MIDAAVAAVLAMLPYLGHQALFGAIAAAGFGVLFNFGGRALIWCAVAGALALAVRTFGQQCGGSLEAASFLAAAVTSCAAILSRRWLGVACHAIALAGCIPMVPGAFFGQALLGFMWVAGASTDHTVPAIVGSVQAFVRVISTVGAIGAGLTIPAYLLRSRQF</sequence>
<dbReference type="AlphaFoldDB" id="A0A7W8DXM6"/>
<evidence type="ECO:0000256" key="2">
    <source>
        <dbReference type="ARBA" id="ARBA00022475"/>
    </source>
</evidence>
<protein>
    <submittedName>
        <fullName evidence="10">Uncharacterized membrane protein YjjB (DUF3815 family)</fullName>
    </submittedName>
</protein>
<evidence type="ECO:0000256" key="5">
    <source>
        <dbReference type="ARBA" id="ARBA00022989"/>
    </source>
</evidence>
<evidence type="ECO:0000256" key="4">
    <source>
        <dbReference type="ARBA" id="ARBA00022692"/>
    </source>
</evidence>
<feature type="transmembrane region" description="Helical" evidence="8">
    <location>
        <begin position="64"/>
        <end position="82"/>
    </location>
</feature>
<comment type="subcellular location">
    <subcellularLocation>
        <location evidence="1">Cell membrane</location>
        <topology evidence="1">Multi-pass membrane protein</topology>
    </subcellularLocation>
</comment>
<gene>
    <name evidence="10" type="ORF">HNR60_000637</name>
</gene>
<keyword evidence="6 8" id="KW-0472">Membrane</keyword>
<dbReference type="InterPro" id="IPR024528">
    <property type="entry name" value="ThrE_2"/>
</dbReference>
<comment type="similarity">
    <text evidence="7">Belongs to the ThrE exporter (TC 2.A.79) family.</text>
</comment>
<evidence type="ECO:0000256" key="7">
    <source>
        <dbReference type="ARBA" id="ARBA00034125"/>
    </source>
</evidence>
<evidence type="ECO:0000256" key="3">
    <source>
        <dbReference type="ARBA" id="ARBA00022519"/>
    </source>
</evidence>
<dbReference type="Pfam" id="PF12821">
    <property type="entry name" value="ThrE_2"/>
    <property type="match status" value="1"/>
</dbReference>
<keyword evidence="5 8" id="KW-1133">Transmembrane helix</keyword>
<dbReference type="GO" id="GO:0005886">
    <property type="term" value="C:plasma membrane"/>
    <property type="evidence" value="ECO:0007669"/>
    <property type="project" value="UniProtKB-SubCell"/>
</dbReference>
<feature type="transmembrane region" description="Helical" evidence="8">
    <location>
        <begin position="40"/>
        <end position="58"/>
    </location>
</feature>
<reference evidence="10 11" key="1">
    <citation type="submission" date="2020-08" db="EMBL/GenBank/DDBJ databases">
        <title>Genomic Encyclopedia of Type Strains, Phase IV (KMG-IV): sequencing the most valuable type-strain genomes for metagenomic binning, comparative biology and taxonomic classification.</title>
        <authorList>
            <person name="Goeker M."/>
        </authorList>
    </citation>
    <scope>NUCLEOTIDE SEQUENCE [LARGE SCALE GENOMIC DNA]</scope>
    <source>
        <strain evidence="10 11">DSM 12706</strain>
    </source>
</reference>
<dbReference type="InterPro" id="IPR050539">
    <property type="entry name" value="ThrE_Dicarb/AminoAcid_Exp"/>
</dbReference>
<name>A0A7W8DXM6_9BRAD</name>
<feature type="transmembrane region" description="Helical" evidence="8">
    <location>
        <begin position="94"/>
        <end position="117"/>
    </location>
</feature>
<dbReference type="Proteomes" id="UP000542353">
    <property type="component" value="Unassembled WGS sequence"/>
</dbReference>
<evidence type="ECO:0000256" key="6">
    <source>
        <dbReference type="ARBA" id="ARBA00023136"/>
    </source>
</evidence>
<keyword evidence="11" id="KW-1185">Reference proteome</keyword>
<dbReference type="EMBL" id="JACHIH010000002">
    <property type="protein sequence ID" value="MBB5045902.1"/>
    <property type="molecule type" value="Genomic_DNA"/>
</dbReference>
<evidence type="ECO:0000256" key="8">
    <source>
        <dbReference type="SAM" id="Phobius"/>
    </source>
</evidence>
<evidence type="ECO:0000313" key="11">
    <source>
        <dbReference type="Proteomes" id="UP000542353"/>
    </source>
</evidence>
<feature type="domain" description="Threonine/Serine exporter ThrE" evidence="9">
    <location>
        <begin position="19"/>
        <end position="155"/>
    </location>
</feature>
<feature type="transmembrane region" description="Helical" evidence="8">
    <location>
        <begin position="12"/>
        <end position="33"/>
    </location>
</feature>
<keyword evidence="3" id="KW-0997">Cell inner membrane</keyword>
<evidence type="ECO:0000256" key="1">
    <source>
        <dbReference type="ARBA" id="ARBA00004651"/>
    </source>
</evidence>
<proteinExistence type="inferred from homology"/>